<dbReference type="Pfam" id="PF07310">
    <property type="entry name" value="PAS_5"/>
    <property type="match status" value="1"/>
</dbReference>
<dbReference type="EMBL" id="QRDW01000001">
    <property type="protein sequence ID" value="RED54282.1"/>
    <property type="molecule type" value="Genomic_DNA"/>
</dbReference>
<protein>
    <submittedName>
        <fullName evidence="1">PAS domain-containing protein</fullName>
    </submittedName>
</protein>
<evidence type="ECO:0000313" key="2">
    <source>
        <dbReference type="Proteomes" id="UP000256845"/>
    </source>
</evidence>
<reference evidence="1 2" key="1">
    <citation type="submission" date="2018-07" db="EMBL/GenBank/DDBJ databases">
        <title>Genomic Encyclopedia of Type Strains, Phase III (KMG-III): the genomes of soil and plant-associated and newly described type strains.</title>
        <authorList>
            <person name="Whitman W."/>
        </authorList>
    </citation>
    <scope>NUCLEOTIDE SEQUENCE [LARGE SCALE GENOMIC DNA]</scope>
    <source>
        <strain evidence="1 2">CECT 8488</strain>
    </source>
</reference>
<keyword evidence="2" id="KW-1185">Reference proteome</keyword>
<gene>
    <name evidence="1" type="ORF">DFP90_1011085</name>
</gene>
<accession>A0A3D9HXP8</accession>
<proteinExistence type="predicted"/>
<comment type="caution">
    <text evidence="1">The sequence shown here is derived from an EMBL/GenBank/DDBJ whole genome shotgun (WGS) entry which is preliminary data.</text>
</comment>
<sequence>MPSRSDIDPLDIPDLLPGICLLDVEALDRPACKVRFRLAGTRIRDMVGHDVTGKFIDDVFDPPTVEMMAANYQWIAERLEPHYDRRTKQLSEVTTAVYERILAPLGEEGKKPDMFFGMHVVSMQGAQPLNEPLPVG</sequence>
<dbReference type="AlphaFoldDB" id="A0A3D9HXP8"/>
<name>A0A3D9HXP8_9PROT</name>
<organism evidence="1 2">
    <name type="scientific">Aestuariispira insulae</name>
    <dbReference type="NCBI Taxonomy" id="1461337"/>
    <lineage>
        <taxon>Bacteria</taxon>
        <taxon>Pseudomonadati</taxon>
        <taxon>Pseudomonadota</taxon>
        <taxon>Alphaproteobacteria</taxon>
        <taxon>Rhodospirillales</taxon>
        <taxon>Kiloniellaceae</taxon>
        <taxon>Aestuariispira</taxon>
    </lineage>
</organism>
<dbReference type="InterPro" id="IPR009922">
    <property type="entry name" value="DUF1457"/>
</dbReference>
<evidence type="ECO:0000313" key="1">
    <source>
        <dbReference type="EMBL" id="RED54282.1"/>
    </source>
</evidence>
<dbReference type="Proteomes" id="UP000256845">
    <property type="component" value="Unassembled WGS sequence"/>
</dbReference>